<evidence type="ECO:0000256" key="1">
    <source>
        <dbReference type="SAM" id="MobiDB-lite"/>
    </source>
</evidence>
<reference evidence="2 3" key="1">
    <citation type="submission" date="2023-11" db="EMBL/GenBank/DDBJ databases">
        <title>Draft genome sequence and annotation of the polyextremotolerant black yeast-like fungus Aureobasidium pullulans NRRL 62042.</title>
        <authorList>
            <person name="Dielentheis-Frenken M.R.E."/>
            <person name="Wibberg D."/>
            <person name="Blank L.M."/>
            <person name="Tiso T."/>
        </authorList>
    </citation>
    <scope>NUCLEOTIDE SEQUENCE [LARGE SCALE GENOMIC DNA]</scope>
    <source>
        <strain evidence="2 3">NRRL 62042</strain>
    </source>
</reference>
<proteinExistence type="predicted"/>
<name>A0ABR0TK15_AURPU</name>
<protein>
    <submittedName>
        <fullName evidence="2">Uncharacterized protein</fullName>
    </submittedName>
</protein>
<evidence type="ECO:0000313" key="3">
    <source>
        <dbReference type="Proteomes" id="UP001341245"/>
    </source>
</evidence>
<feature type="compositionally biased region" description="Basic and acidic residues" evidence="1">
    <location>
        <begin position="63"/>
        <end position="76"/>
    </location>
</feature>
<sequence length="164" mass="18724">MDPRDNEICCHEPRDPGRAWSFWQLDRLQDIALGVDWHARRHEPEPPRDLVPGRDEYDIDDSEQQKEEEMSAHDGNADSSTSSSSFADQYGVTSSPALNMSIHKRVDADVRNRNRLPSSTQNLATDKNSNHAVEGTRSRDNNEEENDSRIRRTRSAPVRAKREG</sequence>
<evidence type="ECO:0000313" key="2">
    <source>
        <dbReference type="EMBL" id="KAK6004800.1"/>
    </source>
</evidence>
<gene>
    <name evidence="2" type="ORF">QM012_008662</name>
</gene>
<keyword evidence="3" id="KW-1185">Reference proteome</keyword>
<dbReference type="Proteomes" id="UP001341245">
    <property type="component" value="Unassembled WGS sequence"/>
</dbReference>
<feature type="compositionally biased region" description="Basic and acidic residues" evidence="1">
    <location>
        <begin position="42"/>
        <end position="56"/>
    </location>
</feature>
<dbReference type="EMBL" id="JASGXD010000007">
    <property type="protein sequence ID" value="KAK6004800.1"/>
    <property type="molecule type" value="Genomic_DNA"/>
</dbReference>
<feature type="region of interest" description="Disordered" evidence="1">
    <location>
        <begin position="35"/>
        <end position="164"/>
    </location>
</feature>
<comment type="caution">
    <text evidence="2">The sequence shown here is derived from an EMBL/GenBank/DDBJ whole genome shotgun (WGS) entry which is preliminary data.</text>
</comment>
<feature type="compositionally biased region" description="Polar residues" evidence="1">
    <location>
        <begin position="115"/>
        <end position="131"/>
    </location>
</feature>
<organism evidence="2 3">
    <name type="scientific">Aureobasidium pullulans</name>
    <name type="common">Black yeast</name>
    <name type="synonym">Pullularia pullulans</name>
    <dbReference type="NCBI Taxonomy" id="5580"/>
    <lineage>
        <taxon>Eukaryota</taxon>
        <taxon>Fungi</taxon>
        <taxon>Dikarya</taxon>
        <taxon>Ascomycota</taxon>
        <taxon>Pezizomycotina</taxon>
        <taxon>Dothideomycetes</taxon>
        <taxon>Dothideomycetidae</taxon>
        <taxon>Dothideales</taxon>
        <taxon>Saccotheciaceae</taxon>
        <taxon>Aureobasidium</taxon>
    </lineage>
</organism>
<accession>A0ABR0TK15</accession>